<name>A0A5R9G5L7_9BACL</name>
<dbReference type="PANTHER" id="PTHR28055:SF1">
    <property type="entry name" value="ALTERED INHERITANCE OF MITOCHONDRIA PROTEIN 41, MITOCHONDRIAL"/>
    <property type="match status" value="1"/>
</dbReference>
<gene>
    <name evidence="1" type="ORF">FE782_20130</name>
</gene>
<dbReference type="Gene3D" id="1.10.1510.10">
    <property type="entry name" value="Uncharacterised protein YqeY/AIM41 PF09424, N-terminal domain"/>
    <property type="match status" value="1"/>
</dbReference>
<dbReference type="PANTHER" id="PTHR28055">
    <property type="entry name" value="ALTERED INHERITANCE OF MITOCHONDRIA PROTEIN 41, MITOCHONDRIAL"/>
    <property type="match status" value="1"/>
</dbReference>
<keyword evidence="2" id="KW-1185">Reference proteome</keyword>
<reference evidence="1 2" key="1">
    <citation type="submission" date="2019-05" db="EMBL/GenBank/DDBJ databases">
        <authorList>
            <person name="Narsing Rao M.P."/>
            <person name="Li W.J."/>
        </authorList>
    </citation>
    <scope>NUCLEOTIDE SEQUENCE [LARGE SCALE GENOMIC DNA]</scope>
    <source>
        <strain evidence="1 2">SYSU_K30003</strain>
    </source>
</reference>
<comment type="caution">
    <text evidence="1">The sequence shown here is derived from an EMBL/GenBank/DDBJ whole genome shotgun (WGS) entry which is preliminary data.</text>
</comment>
<dbReference type="AlphaFoldDB" id="A0A5R9G5L7"/>
<dbReference type="Gene3D" id="1.10.10.410">
    <property type="match status" value="1"/>
</dbReference>
<sequence length="147" mass="16529">MNLSERLNEDMKALMKSGDKFALTVVRMIRSAVKNAEIDARRPLSDEEVMDILTREVKQRRDALQEFEKAGREDLADQAKAEIEVIQRYMPQPLTEAELTRIVEETIQEVGASSKADMGKVMSALMPKVKGRADGKQVNAAVQRLLV</sequence>
<dbReference type="InterPro" id="IPR023168">
    <property type="entry name" value="GatB_Yqey_C_2"/>
</dbReference>
<evidence type="ECO:0000313" key="1">
    <source>
        <dbReference type="EMBL" id="TLS50339.1"/>
    </source>
</evidence>
<dbReference type="InterPro" id="IPR042184">
    <property type="entry name" value="YqeY/Aim41_N"/>
</dbReference>
<dbReference type="InterPro" id="IPR019004">
    <property type="entry name" value="YqeY/Aim41"/>
</dbReference>
<protein>
    <submittedName>
        <fullName evidence="1">GatB/YqeY domain-containing protein</fullName>
    </submittedName>
</protein>
<dbReference type="Pfam" id="PF09424">
    <property type="entry name" value="YqeY"/>
    <property type="match status" value="1"/>
</dbReference>
<dbReference type="EMBL" id="VCIW01000015">
    <property type="protein sequence ID" value="TLS50339.1"/>
    <property type="molecule type" value="Genomic_DNA"/>
</dbReference>
<dbReference type="Proteomes" id="UP000309676">
    <property type="component" value="Unassembled WGS sequence"/>
</dbReference>
<dbReference type="SUPFAM" id="SSF89095">
    <property type="entry name" value="GatB/YqeY motif"/>
    <property type="match status" value="1"/>
</dbReference>
<dbReference type="RefSeq" id="WP_138196049.1">
    <property type="nucleotide sequence ID" value="NZ_VCIW01000015.1"/>
</dbReference>
<accession>A0A5R9G5L7</accession>
<dbReference type="OrthoDB" id="9794041at2"/>
<dbReference type="GO" id="GO:0016884">
    <property type="term" value="F:carbon-nitrogen ligase activity, with glutamine as amido-N-donor"/>
    <property type="evidence" value="ECO:0007669"/>
    <property type="project" value="InterPro"/>
</dbReference>
<evidence type="ECO:0000313" key="2">
    <source>
        <dbReference type="Proteomes" id="UP000309676"/>
    </source>
</evidence>
<proteinExistence type="predicted"/>
<organism evidence="1 2">
    <name type="scientific">Paenibacillus antri</name>
    <dbReference type="NCBI Taxonomy" id="2582848"/>
    <lineage>
        <taxon>Bacteria</taxon>
        <taxon>Bacillati</taxon>
        <taxon>Bacillota</taxon>
        <taxon>Bacilli</taxon>
        <taxon>Bacillales</taxon>
        <taxon>Paenibacillaceae</taxon>
        <taxon>Paenibacillus</taxon>
    </lineage>
</organism>
<dbReference type="InterPro" id="IPR003789">
    <property type="entry name" value="Asn/Gln_tRNA_amidoTrase-B-like"/>
</dbReference>